<reference key="1">
    <citation type="journal article" date="1992" name="Phytochemistry">
        <authorList>
            <person name="Lough T.J."/>
            <person name="Chang K.S."/>
            <person name="Carne A."/>
            <person name="Monk B.C."/>
            <person name="Reynolds P.H."/>
            <person name="Farnden K.J."/>
        </authorList>
    </citation>
    <scope>PROTEIN SEQUENCE</scope>
</reference>
<keyword id="KW-0903">Direct protein sequencing</keyword>
<sequence length="17" mass="1703">HFNAGIGSVLTNSGTVE</sequence>
<organism>
    <name type="scientific">Lupinus arboreus</name>
    <name type="common">Tree lupine</name>
    <dbReference type="NCBI Taxonomy" id="3872"/>
    <lineage>
        <taxon>Eukaryota</taxon>
        <taxon>Viridiplantae</taxon>
        <taxon>Streptophyta</taxon>
        <taxon>Embryophyta</taxon>
        <taxon>Tracheophyta</taxon>
        <taxon>Spermatophyta</taxon>
        <taxon>Magnoliopsida</taxon>
        <taxon>eudicotyledons</taxon>
        <taxon>Gunneridae</taxon>
        <taxon>Pentapetalae</taxon>
        <taxon>rosids</taxon>
        <taxon>fabids</taxon>
        <taxon>Fabales</taxon>
        <taxon>Fabaceae</taxon>
        <taxon>Papilionoideae</taxon>
        <taxon>50 kb inversion clade</taxon>
        <taxon>genistoids sensu lato</taxon>
        <taxon>core genistoids</taxon>
        <taxon>Genisteae</taxon>
        <taxon>Lupinus</taxon>
    </lineage>
</organism>
<dbReference type="EC" id="3.5.1.1"/>
<proteinExistence type="evidence at protein level"/>
<protein>
    <submittedName>
        <fullName>L-asparaginase isoform A</fullName>
        <ecNumber>3.5.1.1</ecNumber>
    </submittedName>
</protein>
<accession>Q9S8Y3</accession>
<dbReference type="GO" id="GO:0004067">
    <property type="term" value="F:asparaginase activity"/>
    <property type="evidence" value="ECO:0007669"/>
    <property type="project" value="UniProtKB-EC"/>
</dbReference>
<name>Q9S8Y3_LUPAR</name>
<dbReference type="AlphaFoldDB" id="Q9S8Y3"/>